<dbReference type="AlphaFoldDB" id="A0AA85GKW1"/>
<proteinExistence type="predicted"/>
<name>A0AA85GKW1_9TREM</name>
<sequence length="72" mass="7835">MSKANVGYHTTTTTATTITTTTITTTTTTSTNNNNNNNGIDNNPSTAYHIPDCSEEFSAKGYATYSRKYPFN</sequence>
<dbReference type="Proteomes" id="UP000050792">
    <property type="component" value="Unassembled WGS sequence"/>
</dbReference>
<keyword evidence="1" id="KW-1185">Reference proteome</keyword>
<reference evidence="2" key="2">
    <citation type="submission" date="2023-11" db="UniProtKB">
        <authorList>
            <consortium name="WormBaseParasite"/>
        </authorList>
    </citation>
    <scope>IDENTIFICATION</scope>
</reference>
<protein>
    <submittedName>
        <fullName evidence="2">Uncharacterized protein</fullName>
    </submittedName>
</protein>
<accession>A0AA85GKW1</accession>
<evidence type="ECO:0000313" key="2">
    <source>
        <dbReference type="WBParaSite" id="SRDH1_96510.1"/>
    </source>
</evidence>
<dbReference type="WBParaSite" id="SRDH1_96510.1">
    <property type="protein sequence ID" value="SRDH1_96510.1"/>
    <property type="gene ID" value="SRDH1_96510"/>
</dbReference>
<reference evidence="1" key="1">
    <citation type="submission" date="2022-06" db="EMBL/GenBank/DDBJ databases">
        <authorList>
            <person name="Berger JAMES D."/>
            <person name="Berger JAMES D."/>
        </authorList>
    </citation>
    <scope>NUCLEOTIDE SEQUENCE [LARGE SCALE GENOMIC DNA]</scope>
</reference>
<evidence type="ECO:0000313" key="1">
    <source>
        <dbReference type="Proteomes" id="UP000050792"/>
    </source>
</evidence>
<organism evidence="1 2">
    <name type="scientific">Schistosoma rodhaini</name>
    <dbReference type="NCBI Taxonomy" id="6188"/>
    <lineage>
        <taxon>Eukaryota</taxon>
        <taxon>Metazoa</taxon>
        <taxon>Spiralia</taxon>
        <taxon>Lophotrochozoa</taxon>
        <taxon>Platyhelminthes</taxon>
        <taxon>Trematoda</taxon>
        <taxon>Digenea</taxon>
        <taxon>Strigeidida</taxon>
        <taxon>Schistosomatoidea</taxon>
        <taxon>Schistosomatidae</taxon>
        <taxon>Schistosoma</taxon>
    </lineage>
</organism>